<name>A0A0A0I1H8_CLONO</name>
<evidence type="ECO:0000313" key="2">
    <source>
        <dbReference type="Proteomes" id="UP000030012"/>
    </source>
</evidence>
<reference evidence="1 2" key="1">
    <citation type="submission" date="2014-01" db="EMBL/GenBank/DDBJ databases">
        <title>Plasmidome dynamics in the species complex Clostridium novyi sensu lato converts strains of independent lineages into distinctly different pathogens.</title>
        <authorList>
            <person name="Skarin H."/>
            <person name="Segerman B."/>
        </authorList>
    </citation>
    <scope>NUCLEOTIDE SEQUENCE [LARGE SCALE GENOMIC DNA]</scope>
    <source>
        <strain evidence="1 2">4552</strain>
    </source>
</reference>
<organism evidence="1 2">
    <name type="scientific">Clostridium novyi A str. 4552</name>
    <dbReference type="NCBI Taxonomy" id="1444289"/>
    <lineage>
        <taxon>Bacteria</taxon>
        <taxon>Bacillati</taxon>
        <taxon>Bacillota</taxon>
        <taxon>Clostridia</taxon>
        <taxon>Eubacteriales</taxon>
        <taxon>Clostridiaceae</taxon>
        <taxon>Clostridium</taxon>
    </lineage>
</organism>
<dbReference type="Proteomes" id="UP000030012">
    <property type="component" value="Unassembled WGS sequence"/>
</dbReference>
<gene>
    <name evidence="1" type="ORF">Z968_11320</name>
</gene>
<sequence length="126" mass="14969">MAQEKTMYQKLREIVPTKIAYFVTWYCKEESERENFEEYSKRFLGNVTEETAMGYLEREDVQKAIKFWIGKDTTLDMIKLYKSMYEKAMKGDVQSANWVVKFVDSGFFKDKKDQLDELLNGVVIDE</sequence>
<dbReference type="EMBL" id="JENJ01000065">
    <property type="protein sequence ID" value="KGM94647.1"/>
    <property type="molecule type" value="Genomic_DNA"/>
</dbReference>
<evidence type="ECO:0000313" key="1">
    <source>
        <dbReference type="EMBL" id="KGM94647.1"/>
    </source>
</evidence>
<dbReference type="RefSeq" id="WP_039256109.1">
    <property type="nucleotide sequence ID" value="NZ_JENJ01000065.1"/>
</dbReference>
<dbReference type="OrthoDB" id="1909423at2"/>
<proteinExistence type="predicted"/>
<accession>A0A0A0I1H8</accession>
<protein>
    <submittedName>
        <fullName evidence="1">Uncharacterized protein</fullName>
    </submittedName>
</protein>
<comment type="caution">
    <text evidence="1">The sequence shown here is derived from an EMBL/GenBank/DDBJ whole genome shotgun (WGS) entry which is preliminary data.</text>
</comment>
<dbReference type="AlphaFoldDB" id="A0A0A0I1H8"/>